<evidence type="ECO:0000313" key="3">
    <source>
        <dbReference type="EMBL" id="GAA3165631.1"/>
    </source>
</evidence>
<dbReference type="Proteomes" id="UP001499924">
    <property type="component" value="Unassembled WGS sequence"/>
</dbReference>
<comment type="caution">
    <text evidence="3">The sequence shown here is derived from an EMBL/GenBank/DDBJ whole genome shotgun (WGS) entry which is preliminary data.</text>
</comment>
<protein>
    <recommendedName>
        <fullName evidence="5">LPXTG-motif cell wall anchor domain-containing protein</fullName>
    </recommendedName>
</protein>
<reference evidence="4" key="1">
    <citation type="journal article" date="2019" name="Int. J. Syst. Evol. Microbiol.">
        <title>The Global Catalogue of Microorganisms (GCM) 10K type strain sequencing project: providing services to taxonomists for standard genome sequencing and annotation.</title>
        <authorList>
            <consortium name="The Broad Institute Genomics Platform"/>
            <consortium name="The Broad Institute Genome Sequencing Center for Infectious Disease"/>
            <person name="Wu L."/>
            <person name="Ma J."/>
        </authorList>
    </citation>
    <scope>NUCLEOTIDE SEQUENCE [LARGE SCALE GENOMIC DNA]</scope>
    <source>
        <strain evidence="4">JCM 15614</strain>
    </source>
</reference>
<keyword evidence="1" id="KW-0812">Transmembrane</keyword>
<feature type="signal peptide" evidence="2">
    <location>
        <begin position="1"/>
        <end position="34"/>
    </location>
</feature>
<feature type="transmembrane region" description="Helical" evidence="1">
    <location>
        <begin position="336"/>
        <end position="355"/>
    </location>
</feature>
<keyword evidence="1" id="KW-0472">Membrane</keyword>
<name>A0ABP6P2Z2_9ACTN</name>
<proteinExistence type="predicted"/>
<sequence>MNVTAPGRQVLARTAAVSLAALTALAVWAPAAQAAPGVTIPMDPAAVALTLRPHENIGRTTLENPPPADPAVTRMHHEWGATSRLVLPTEISAAAMVVSLELSLTDGAAPTRTYASDSAVPADQLTVNDLGGGVYEVVMPAFDVSNGTYGRLVFAGLASTAGAGFTYVDPLAYQLLFTGSGSIIQYHTPELIGVVDNLCAASAGGRCSVAAGSSFSLTVSPSSRLRTLSLGGMDSSSYSLQALDANGAPTGAPVAAPDFQVDGVSGDLARVILGAGVRPGAYRLTVVDLGQVDGGLFPQYRAAVVRIDLQVGNAGLRSNTGWGENEETASAGTSPLVPIGAGMILVAGVGTALLLRRRTAALD</sequence>
<dbReference type="RefSeq" id="WP_344688413.1">
    <property type="nucleotide sequence ID" value="NZ_BAAAVV010000003.1"/>
</dbReference>
<dbReference type="EMBL" id="BAAAVV010000003">
    <property type="protein sequence ID" value="GAA3165631.1"/>
    <property type="molecule type" value="Genomic_DNA"/>
</dbReference>
<evidence type="ECO:0008006" key="5">
    <source>
        <dbReference type="Google" id="ProtNLM"/>
    </source>
</evidence>
<keyword evidence="2" id="KW-0732">Signal</keyword>
<feature type="chain" id="PRO_5046767215" description="LPXTG-motif cell wall anchor domain-containing protein" evidence="2">
    <location>
        <begin position="35"/>
        <end position="363"/>
    </location>
</feature>
<gene>
    <name evidence="3" type="ORF">GCM10010531_17720</name>
</gene>
<keyword evidence="1" id="KW-1133">Transmembrane helix</keyword>
<evidence type="ECO:0000256" key="2">
    <source>
        <dbReference type="SAM" id="SignalP"/>
    </source>
</evidence>
<dbReference type="PROSITE" id="PS51318">
    <property type="entry name" value="TAT"/>
    <property type="match status" value="1"/>
</dbReference>
<accession>A0ABP6P2Z2</accession>
<evidence type="ECO:0000256" key="1">
    <source>
        <dbReference type="SAM" id="Phobius"/>
    </source>
</evidence>
<evidence type="ECO:0000313" key="4">
    <source>
        <dbReference type="Proteomes" id="UP001499924"/>
    </source>
</evidence>
<organism evidence="3 4">
    <name type="scientific">Blastococcus jejuensis</name>
    <dbReference type="NCBI Taxonomy" id="351224"/>
    <lineage>
        <taxon>Bacteria</taxon>
        <taxon>Bacillati</taxon>
        <taxon>Actinomycetota</taxon>
        <taxon>Actinomycetes</taxon>
        <taxon>Geodermatophilales</taxon>
        <taxon>Geodermatophilaceae</taxon>
        <taxon>Blastococcus</taxon>
    </lineage>
</organism>
<dbReference type="InterPro" id="IPR006311">
    <property type="entry name" value="TAT_signal"/>
</dbReference>
<keyword evidence="4" id="KW-1185">Reference proteome</keyword>